<protein>
    <submittedName>
        <fullName evidence="5">Extracellular solute-binding protein</fullName>
    </submittedName>
</protein>
<dbReference type="PROSITE" id="PS51318">
    <property type="entry name" value="TAT"/>
    <property type="match status" value="1"/>
</dbReference>
<accession>A0A6B1G1Y8</accession>
<dbReference type="PROSITE" id="PS51257">
    <property type="entry name" value="PROKAR_LIPOPROTEIN"/>
    <property type="match status" value="1"/>
</dbReference>
<dbReference type="InterPro" id="IPR050490">
    <property type="entry name" value="Bact_solute-bd_prot1"/>
</dbReference>
<dbReference type="InterPro" id="IPR006311">
    <property type="entry name" value="TAT_signal"/>
</dbReference>
<dbReference type="Pfam" id="PF13416">
    <property type="entry name" value="SBP_bac_8"/>
    <property type="match status" value="1"/>
</dbReference>
<dbReference type="InterPro" id="IPR006059">
    <property type="entry name" value="SBP"/>
</dbReference>
<dbReference type="PANTHER" id="PTHR43649">
    <property type="entry name" value="ARABINOSE-BINDING PROTEIN-RELATED"/>
    <property type="match status" value="1"/>
</dbReference>
<evidence type="ECO:0000256" key="4">
    <source>
        <dbReference type="SAM" id="MobiDB-lite"/>
    </source>
</evidence>
<reference evidence="5" key="1">
    <citation type="submission" date="2019-09" db="EMBL/GenBank/DDBJ databases">
        <title>Characterisation of the sponge microbiome using genome-centric metagenomics.</title>
        <authorList>
            <person name="Engelberts J.P."/>
            <person name="Robbins S.J."/>
            <person name="De Goeij J.M."/>
            <person name="Aranda M."/>
            <person name="Bell S.C."/>
            <person name="Webster N.S."/>
        </authorList>
    </citation>
    <scope>NUCLEOTIDE SEQUENCE</scope>
    <source>
        <strain evidence="5">SB0675_bin_29</strain>
    </source>
</reference>
<dbReference type="AlphaFoldDB" id="A0A6B1G1Y8"/>
<evidence type="ECO:0000256" key="2">
    <source>
        <dbReference type="ARBA" id="ARBA00022448"/>
    </source>
</evidence>
<organism evidence="5">
    <name type="scientific">Caldilineaceae bacterium SB0675_bin_29</name>
    <dbReference type="NCBI Taxonomy" id="2605266"/>
    <lineage>
        <taxon>Bacteria</taxon>
        <taxon>Bacillati</taxon>
        <taxon>Chloroflexota</taxon>
        <taxon>Caldilineae</taxon>
        <taxon>Caldilineales</taxon>
        <taxon>Caldilineaceae</taxon>
    </lineage>
</organism>
<proteinExistence type="inferred from homology"/>
<dbReference type="PANTHER" id="PTHR43649:SF34">
    <property type="entry name" value="ABC TRANSPORTER PERIPLASMIC-BINDING PROTEIN YCJN-RELATED"/>
    <property type="match status" value="1"/>
</dbReference>
<comment type="similarity">
    <text evidence="1">Belongs to the bacterial solute-binding protein 1 family.</text>
</comment>
<comment type="caution">
    <text evidence="5">The sequence shown here is derived from an EMBL/GenBank/DDBJ whole genome shotgun (WGS) entry which is preliminary data.</text>
</comment>
<keyword evidence="3" id="KW-0732">Signal</keyword>
<sequence>MAKNESVSRREFLRVGALGAAGGLLVACAPQTGQPSSAESAGEASAPAAEDQEGVQWGLQYDPHVATYERIAELVQSETGYSVRIEPQAWPLQTKLIAAMSAGTHPDVICMMGKVSIPLYIQQGLLPLSDVVFDAVGVVPNEAFQEESIEAYSWGGEIYGVPTEANLVGSMVCVPTQDVDALGLADLHPPTNGDWIFDSYQQMWELAEALHVEEDGRVVKWGLSSKGWDNQSYLGIVRTLLAGEGSDWWDLENKQFNIDSEAGVEAMRLFAETPVQMGIETELDENQFNTALAGKIGIARGISNPALQQGRDEGVYYELTSAPKVLPDELPTFVGEAGWGFAAPSNTGNRDFSIAYLQTMCTHEGQREYAKIYGGIGAPAWKGLIGKYDHYSDPDPEGPQVQAAKVMENLGPITRYYGEGFGYPSEVDGIGASVCSEVRLGTLTAAEAVKSYQERCEEQYKVYLEDIAALS</sequence>
<feature type="region of interest" description="Disordered" evidence="4">
    <location>
        <begin position="32"/>
        <end position="53"/>
    </location>
</feature>
<dbReference type="SUPFAM" id="SSF53850">
    <property type="entry name" value="Periplasmic binding protein-like II"/>
    <property type="match status" value="1"/>
</dbReference>
<gene>
    <name evidence="5" type="ORF">F4148_12180</name>
</gene>
<evidence type="ECO:0000256" key="3">
    <source>
        <dbReference type="ARBA" id="ARBA00022729"/>
    </source>
</evidence>
<evidence type="ECO:0000256" key="1">
    <source>
        <dbReference type="ARBA" id="ARBA00008520"/>
    </source>
</evidence>
<keyword evidence="2" id="KW-0813">Transport</keyword>
<name>A0A6B1G1Y8_9CHLR</name>
<dbReference type="EMBL" id="VYDA01000440">
    <property type="protein sequence ID" value="MYH62470.1"/>
    <property type="molecule type" value="Genomic_DNA"/>
</dbReference>
<dbReference type="Gene3D" id="3.40.190.10">
    <property type="entry name" value="Periplasmic binding protein-like II"/>
    <property type="match status" value="1"/>
</dbReference>
<evidence type="ECO:0000313" key="5">
    <source>
        <dbReference type="EMBL" id="MYH62470.1"/>
    </source>
</evidence>
<feature type="compositionally biased region" description="Low complexity" evidence="4">
    <location>
        <begin position="35"/>
        <end position="49"/>
    </location>
</feature>